<evidence type="ECO:0000259" key="6">
    <source>
        <dbReference type="Pfam" id="PF01699"/>
    </source>
</evidence>
<reference evidence="7 8" key="1">
    <citation type="submission" date="2019-03" db="EMBL/GenBank/DDBJ databases">
        <title>Sequencing the genomes of 1000 actinobacteria strains.</title>
        <authorList>
            <person name="Klenk H.-P."/>
        </authorList>
    </citation>
    <scope>NUCLEOTIDE SEQUENCE [LARGE SCALE GENOMIC DNA]</scope>
    <source>
        <strain evidence="7 8">DSM 18936</strain>
    </source>
</reference>
<dbReference type="Pfam" id="PF01699">
    <property type="entry name" value="Na_Ca_ex"/>
    <property type="match status" value="2"/>
</dbReference>
<dbReference type="Proteomes" id="UP000294558">
    <property type="component" value="Unassembled WGS sequence"/>
</dbReference>
<gene>
    <name evidence="7" type="ORF">BDK89_1052</name>
</gene>
<evidence type="ECO:0000256" key="5">
    <source>
        <dbReference type="SAM" id="Phobius"/>
    </source>
</evidence>
<evidence type="ECO:0000313" key="7">
    <source>
        <dbReference type="EMBL" id="TDT15481.1"/>
    </source>
</evidence>
<feature type="transmembrane region" description="Helical" evidence="5">
    <location>
        <begin position="104"/>
        <end position="123"/>
    </location>
</feature>
<feature type="transmembrane region" description="Helical" evidence="5">
    <location>
        <begin position="129"/>
        <end position="148"/>
    </location>
</feature>
<evidence type="ECO:0000256" key="4">
    <source>
        <dbReference type="ARBA" id="ARBA00023136"/>
    </source>
</evidence>
<keyword evidence="3 5" id="KW-1133">Transmembrane helix</keyword>
<evidence type="ECO:0000256" key="2">
    <source>
        <dbReference type="ARBA" id="ARBA00022692"/>
    </source>
</evidence>
<feature type="transmembrane region" description="Helical" evidence="5">
    <location>
        <begin position="289"/>
        <end position="307"/>
    </location>
</feature>
<evidence type="ECO:0000256" key="1">
    <source>
        <dbReference type="ARBA" id="ARBA00004141"/>
    </source>
</evidence>
<dbReference type="RefSeq" id="WP_166657390.1">
    <property type="nucleotide sequence ID" value="NZ_SOAU01000001.1"/>
</dbReference>
<dbReference type="PANTHER" id="PTHR10846">
    <property type="entry name" value="SODIUM/POTASSIUM/CALCIUM EXCHANGER"/>
    <property type="match status" value="1"/>
</dbReference>
<feature type="transmembrane region" description="Helical" evidence="5">
    <location>
        <begin position="263"/>
        <end position="282"/>
    </location>
</feature>
<dbReference type="PANTHER" id="PTHR10846:SF8">
    <property type="entry name" value="INNER MEMBRANE PROTEIN YRBG"/>
    <property type="match status" value="1"/>
</dbReference>
<feature type="domain" description="Sodium/calcium exchanger membrane region" evidence="6">
    <location>
        <begin position="169"/>
        <end position="306"/>
    </location>
</feature>
<keyword evidence="4 5" id="KW-0472">Membrane</keyword>
<feature type="transmembrane region" description="Helical" evidence="5">
    <location>
        <begin position="78"/>
        <end position="97"/>
    </location>
</feature>
<dbReference type="GO" id="GO:0008273">
    <property type="term" value="F:calcium, potassium:sodium antiporter activity"/>
    <property type="evidence" value="ECO:0007669"/>
    <property type="project" value="TreeGrafter"/>
</dbReference>
<evidence type="ECO:0000256" key="3">
    <source>
        <dbReference type="ARBA" id="ARBA00022989"/>
    </source>
</evidence>
<evidence type="ECO:0000313" key="8">
    <source>
        <dbReference type="Proteomes" id="UP000294558"/>
    </source>
</evidence>
<dbReference type="GO" id="GO:0005886">
    <property type="term" value="C:plasma membrane"/>
    <property type="evidence" value="ECO:0007669"/>
    <property type="project" value="TreeGrafter"/>
</dbReference>
<dbReference type="GO" id="GO:0005262">
    <property type="term" value="F:calcium channel activity"/>
    <property type="evidence" value="ECO:0007669"/>
    <property type="project" value="TreeGrafter"/>
</dbReference>
<sequence length="308" mass="30953">MVVVWIVALIGGVVLAAVGSRRAVTSALVVSDRLGVSAGLVGVTVLAVGTDLPEIANSISASVTGHGDLNVGNATGSALTQITLVLALLIAASGFRLDLRERLDVVVTTGVATVIGLVLLLVLVSDGTLSRLDGLLLVTLWLASILLLRQSEPTPLRPRGGSGVGLEVGTTLLWLAIVAGAATVVVYSFVELADRFGVPEFVASALVLSLGTSLPELVVDWTAVRRGAGMLAIGDLFGSSLVDATLAAGIGPLIRSISVSDTAIAGTIVIAVGCAAATLVVATVRHPPVAATLLLGVYAAAVLVVVLV</sequence>
<organism evidence="7 8">
    <name type="scientific">Ilumatobacter fluminis</name>
    <dbReference type="NCBI Taxonomy" id="467091"/>
    <lineage>
        <taxon>Bacteria</taxon>
        <taxon>Bacillati</taxon>
        <taxon>Actinomycetota</taxon>
        <taxon>Acidimicrobiia</taxon>
        <taxon>Acidimicrobiales</taxon>
        <taxon>Ilumatobacteraceae</taxon>
        <taxon>Ilumatobacter</taxon>
    </lineage>
</organism>
<dbReference type="InterPro" id="IPR004481">
    <property type="entry name" value="K/Na/Ca-exchanger"/>
</dbReference>
<keyword evidence="8" id="KW-1185">Reference proteome</keyword>
<dbReference type="InterPro" id="IPR044880">
    <property type="entry name" value="NCX_ion-bd_dom_sf"/>
</dbReference>
<dbReference type="GO" id="GO:0006874">
    <property type="term" value="P:intracellular calcium ion homeostasis"/>
    <property type="evidence" value="ECO:0007669"/>
    <property type="project" value="TreeGrafter"/>
</dbReference>
<accession>A0A4R7HWS2</accession>
<feature type="domain" description="Sodium/calcium exchanger membrane region" evidence="6">
    <location>
        <begin position="6"/>
        <end position="147"/>
    </location>
</feature>
<feature type="transmembrane region" description="Helical" evidence="5">
    <location>
        <begin position="168"/>
        <end position="189"/>
    </location>
</feature>
<name>A0A4R7HWS2_9ACTN</name>
<keyword evidence="2 5" id="KW-0812">Transmembrane</keyword>
<comment type="caution">
    <text evidence="7">The sequence shown here is derived from an EMBL/GenBank/DDBJ whole genome shotgun (WGS) entry which is preliminary data.</text>
</comment>
<protein>
    <submittedName>
        <fullName evidence="7">Cation:H+ antiporter</fullName>
    </submittedName>
</protein>
<feature type="transmembrane region" description="Helical" evidence="5">
    <location>
        <begin position="201"/>
        <end position="219"/>
    </location>
</feature>
<dbReference type="AlphaFoldDB" id="A0A4R7HWS2"/>
<dbReference type="Gene3D" id="1.20.1420.30">
    <property type="entry name" value="NCX, central ion-binding region"/>
    <property type="match status" value="1"/>
</dbReference>
<dbReference type="InterPro" id="IPR004837">
    <property type="entry name" value="NaCa_Exmemb"/>
</dbReference>
<feature type="transmembrane region" description="Helical" evidence="5">
    <location>
        <begin position="231"/>
        <end position="251"/>
    </location>
</feature>
<comment type="subcellular location">
    <subcellularLocation>
        <location evidence="1">Membrane</location>
        <topology evidence="1">Multi-pass membrane protein</topology>
    </subcellularLocation>
</comment>
<proteinExistence type="predicted"/>
<dbReference type="EMBL" id="SOAU01000001">
    <property type="protein sequence ID" value="TDT15481.1"/>
    <property type="molecule type" value="Genomic_DNA"/>
</dbReference>